<evidence type="ECO:0000256" key="9">
    <source>
        <dbReference type="ARBA" id="ARBA00023242"/>
    </source>
</evidence>
<evidence type="ECO:0000313" key="12">
    <source>
        <dbReference type="Ensembl" id="ENSNFUP00015039960.1"/>
    </source>
</evidence>
<evidence type="ECO:0000256" key="3">
    <source>
        <dbReference type="ARBA" id="ARBA00022771"/>
    </source>
</evidence>
<evidence type="ECO:0000313" key="13">
    <source>
        <dbReference type="Proteomes" id="UP000694548"/>
    </source>
</evidence>
<feature type="domain" description="Nuclear receptor" evidence="10">
    <location>
        <begin position="26"/>
        <end position="88"/>
    </location>
</feature>
<evidence type="ECO:0000256" key="2">
    <source>
        <dbReference type="ARBA" id="ARBA00022723"/>
    </source>
</evidence>
<keyword evidence="3" id="KW-0863">Zinc-finger</keyword>
<dbReference type="Gene3D" id="3.30.50.10">
    <property type="entry name" value="Erythroid Transcription Factor GATA-1, subunit A"/>
    <property type="match status" value="1"/>
</dbReference>
<feature type="domain" description="NR LBD" evidence="11">
    <location>
        <begin position="111"/>
        <end position="283"/>
    </location>
</feature>
<dbReference type="Proteomes" id="UP000694548">
    <property type="component" value="Chromosome sgr07"/>
</dbReference>
<evidence type="ECO:0000256" key="8">
    <source>
        <dbReference type="ARBA" id="ARBA00023170"/>
    </source>
</evidence>
<accession>A0A8C6VTV9</accession>
<dbReference type="SUPFAM" id="SSF57716">
    <property type="entry name" value="Glucocorticoid receptor-like (DNA-binding domain)"/>
    <property type="match status" value="1"/>
</dbReference>
<evidence type="ECO:0000256" key="7">
    <source>
        <dbReference type="ARBA" id="ARBA00023163"/>
    </source>
</evidence>
<evidence type="ECO:0000259" key="10">
    <source>
        <dbReference type="PROSITE" id="PS51030"/>
    </source>
</evidence>
<dbReference type="CDD" id="cd06960">
    <property type="entry name" value="NR_DBD_HNF4A"/>
    <property type="match status" value="1"/>
</dbReference>
<dbReference type="GO" id="GO:0008270">
    <property type="term" value="F:zinc ion binding"/>
    <property type="evidence" value="ECO:0007669"/>
    <property type="project" value="UniProtKB-KW"/>
</dbReference>
<evidence type="ECO:0000259" key="11">
    <source>
        <dbReference type="PROSITE" id="PS51843"/>
    </source>
</evidence>
<dbReference type="InterPro" id="IPR001628">
    <property type="entry name" value="Znf_hrmn_rcpt"/>
</dbReference>
<keyword evidence="5" id="KW-0805">Transcription regulation</keyword>
<keyword evidence="8" id="KW-0675">Receptor</keyword>
<dbReference type="GeneTree" id="ENSGT00940000157965"/>
<sequence>MKPFYPQGYRPESAPSPSVSQTDAGGSLCCICADNATGKHCGASSCDACKGFLRRSIRNNHTYNCRFNRQCVVDKDKRNQGRFCRLTKSSVQDERDTLSFPRAKGQTAGPPNIELILMLFQIPALPSPQSHVSSKKRTCVGDVFQSMKQQLLLLVERAKHIPEFCHLQTDDSVTLLQTHSAEHLILGAARRSLPYLQKCDSSRGAELEVLVKPLRELGITDKKLACLQAIAFLAPGQSTFKSFYLAQLLSLFLSIRLSRAGEPSDNPTLATEPCTCRKPRNSL</sequence>
<dbReference type="SUPFAM" id="SSF48508">
    <property type="entry name" value="Nuclear receptor ligand-binding domain"/>
    <property type="match status" value="1"/>
</dbReference>
<dbReference type="GO" id="GO:0003700">
    <property type="term" value="F:DNA-binding transcription factor activity"/>
    <property type="evidence" value="ECO:0007669"/>
    <property type="project" value="InterPro"/>
</dbReference>
<keyword evidence="9" id="KW-0539">Nucleus</keyword>
<evidence type="ECO:0000256" key="1">
    <source>
        <dbReference type="ARBA" id="ARBA00004123"/>
    </source>
</evidence>
<dbReference type="InterPro" id="IPR050274">
    <property type="entry name" value="Nuclear_hormone_rcpt_NR2"/>
</dbReference>
<protein>
    <submittedName>
        <fullName evidence="12">Hepatic nuclear factor 4, beta</fullName>
    </submittedName>
</protein>
<comment type="subcellular location">
    <subcellularLocation>
        <location evidence="1">Nucleus</location>
    </subcellularLocation>
</comment>
<dbReference type="InterPro" id="IPR049636">
    <property type="entry name" value="HNF4-like_DBD"/>
</dbReference>
<keyword evidence="13" id="KW-1185">Reference proteome</keyword>
<dbReference type="Gene3D" id="1.10.565.10">
    <property type="entry name" value="Retinoid X Receptor"/>
    <property type="match status" value="1"/>
</dbReference>
<evidence type="ECO:0000256" key="6">
    <source>
        <dbReference type="ARBA" id="ARBA00023125"/>
    </source>
</evidence>
<dbReference type="AlphaFoldDB" id="A0A8C6VTV9"/>
<reference evidence="12" key="1">
    <citation type="submission" date="2014-08" db="EMBL/GenBank/DDBJ databases">
        <authorList>
            <person name="Senf B."/>
            <person name="Petzold A."/>
            <person name="Downie B.R."/>
            <person name="Koch P."/>
            <person name="Platzer M."/>
        </authorList>
    </citation>
    <scope>NUCLEOTIDE SEQUENCE [LARGE SCALE GENOMIC DNA]</scope>
    <source>
        <strain evidence="12">GRZ</strain>
    </source>
</reference>
<dbReference type="PANTHER" id="PTHR24083">
    <property type="entry name" value="NUCLEAR HORMONE RECEPTOR"/>
    <property type="match status" value="1"/>
</dbReference>
<organism evidence="12 13">
    <name type="scientific">Nothobranchius furzeri</name>
    <name type="common">Turquoise killifish</name>
    <dbReference type="NCBI Taxonomy" id="105023"/>
    <lineage>
        <taxon>Eukaryota</taxon>
        <taxon>Metazoa</taxon>
        <taxon>Chordata</taxon>
        <taxon>Craniata</taxon>
        <taxon>Vertebrata</taxon>
        <taxon>Euteleostomi</taxon>
        <taxon>Actinopterygii</taxon>
        <taxon>Neopterygii</taxon>
        <taxon>Teleostei</taxon>
        <taxon>Neoteleostei</taxon>
        <taxon>Acanthomorphata</taxon>
        <taxon>Ovalentaria</taxon>
        <taxon>Atherinomorphae</taxon>
        <taxon>Cyprinodontiformes</taxon>
        <taxon>Nothobranchiidae</taxon>
        <taxon>Nothobranchius</taxon>
    </lineage>
</organism>
<keyword evidence="6" id="KW-0238">DNA-binding</keyword>
<dbReference type="PROSITE" id="PS51030">
    <property type="entry name" value="NUCLEAR_REC_DBD_2"/>
    <property type="match status" value="1"/>
</dbReference>
<dbReference type="GO" id="GO:0000978">
    <property type="term" value="F:RNA polymerase II cis-regulatory region sequence-specific DNA binding"/>
    <property type="evidence" value="ECO:0007669"/>
    <property type="project" value="InterPro"/>
</dbReference>
<name>A0A8C6VTV9_NOTFU</name>
<keyword evidence="2" id="KW-0479">Metal-binding</keyword>
<dbReference type="InterPro" id="IPR035500">
    <property type="entry name" value="NHR-like_dom_sf"/>
</dbReference>
<keyword evidence="4" id="KW-0862">Zinc</keyword>
<dbReference type="Pfam" id="PF00105">
    <property type="entry name" value="zf-C4"/>
    <property type="match status" value="1"/>
</dbReference>
<keyword evidence="7" id="KW-0804">Transcription</keyword>
<dbReference type="PROSITE" id="PS51843">
    <property type="entry name" value="NR_LBD"/>
    <property type="match status" value="1"/>
</dbReference>
<dbReference type="PRINTS" id="PR00047">
    <property type="entry name" value="STROIDFINGER"/>
</dbReference>
<dbReference type="SMART" id="SM00399">
    <property type="entry name" value="ZnF_C4"/>
    <property type="match status" value="1"/>
</dbReference>
<dbReference type="GO" id="GO:0005634">
    <property type="term" value="C:nucleus"/>
    <property type="evidence" value="ECO:0007669"/>
    <property type="project" value="UniProtKB-SubCell"/>
</dbReference>
<reference evidence="12" key="3">
    <citation type="submission" date="2025-09" db="UniProtKB">
        <authorList>
            <consortium name="Ensembl"/>
        </authorList>
    </citation>
    <scope>IDENTIFICATION</scope>
</reference>
<evidence type="ECO:0000256" key="4">
    <source>
        <dbReference type="ARBA" id="ARBA00022833"/>
    </source>
</evidence>
<dbReference type="InterPro" id="IPR000536">
    <property type="entry name" value="Nucl_hrmn_rcpt_lig-bd"/>
</dbReference>
<proteinExistence type="predicted"/>
<dbReference type="Pfam" id="PF00104">
    <property type="entry name" value="Hormone_recep"/>
    <property type="match status" value="1"/>
</dbReference>
<evidence type="ECO:0000256" key="5">
    <source>
        <dbReference type="ARBA" id="ARBA00023015"/>
    </source>
</evidence>
<dbReference type="Ensembl" id="ENSNFUT00015041720.1">
    <property type="protein sequence ID" value="ENSNFUP00015039960.1"/>
    <property type="gene ID" value="ENSNFUG00015019247.1"/>
</dbReference>
<dbReference type="InterPro" id="IPR013088">
    <property type="entry name" value="Znf_NHR/GATA"/>
</dbReference>
<reference evidence="12" key="2">
    <citation type="submission" date="2025-08" db="UniProtKB">
        <authorList>
            <consortium name="Ensembl"/>
        </authorList>
    </citation>
    <scope>IDENTIFICATION</scope>
</reference>